<dbReference type="EMBL" id="RKMF01000013">
    <property type="protein sequence ID" value="ROZ62323.1"/>
    <property type="molecule type" value="Genomic_DNA"/>
</dbReference>
<proteinExistence type="predicted"/>
<feature type="region of interest" description="Disordered" evidence="1">
    <location>
        <begin position="59"/>
        <end position="140"/>
    </location>
</feature>
<name>A0A3N4A9N5_9MICC</name>
<feature type="compositionally biased region" description="Basic and acidic residues" evidence="1">
    <location>
        <begin position="80"/>
        <end position="96"/>
    </location>
</feature>
<dbReference type="AlphaFoldDB" id="A0A3N4A9N5"/>
<evidence type="ECO:0000256" key="1">
    <source>
        <dbReference type="SAM" id="MobiDB-lite"/>
    </source>
</evidence>
<gene>
    <name evidence="2" type="ORF">EDL96_10415</name>
</gene>
<reference evidence="2 3" key="1">
    <citation type="submission" date="2018-10" db="EMBL/GenBank/DDBJ databases">
        <title>Kocuria sp. M5W7-7, whole genome shotgun sequence.</title>
        <authorList>
            <person name="Tuo L."/>
        </authorList>
    </citation>
    <scope>NUCLEOTIDE SEQUENCE [LARGE SCALE GENOMIC DNA]</scope>
    <source>
        <strain evidence="2 3">M5W7-7</strain>
    </source>
</reference>
<comment type="caution">
    <text evidence="2">The sequence shown here is derived from an EMBL/GenBank/DDBJ whole genome shotgun (WGS) entry which is preliminary data.</text>
</comment>
<dbReference type="RefSeq" id="WP_123825842.1">
    <property type="nucleotide sequence ID" value="NZ_RKMF01000013.1"/>
</dbReference>
<dbReference type="OrthoDB" id="9991143at2"/>
<protein>
    <submittedName>
        <fullName evidence="2">Uncharacterized protein</fullName>
    </submittedName>
</protein>
<feature type="compositionally biased region" description="Low complexity" evidence="1">
    <location>
        <begin position="97"/>
        <end position="130"/>
    </location>
</feature>
<keyword evidence="3" id="KW-1185">Reference proteome</keyword>
<evidence type="ECO:0000313" key="3">
    <source>
        <dbReference type="Proteomes" id="UP000270616"/>
    </source>
</evidence>
<sequence>MKFDFRRLTPALVTSLALLFLALLCASIGWVILAWIVGLAGLALNVIAVAVVQIDVPMESSRTTNDRKARPTTTTVRSNPSEDRAKDARTALRDSAARTGSTSTSVSSSTPTSFSASASTSSVTGDTAAAVGEPKITKRF</sequence>
<dbReference type="Proteomes" id="UP000270616">
    <property type="component" value="Unassembled WGS sequence"/>
</dbReference>
<evidence type="ECO:0000313" key="2">
    <source>
        <dbReference type="EMBL" id="ROZ62323.1"/>
    </source>
</evidence>
<organism evidence="2 3">
    <name type="scientific">Kocuria soli</name>
    <dbReference type="NCBI Taxonomy" id="2485125"/>
    <lineage>
        <taxon>Bacteria</taxon>
        <taxon>Bacillati</taxon>
        <taxon>Actinomycetota</taxon>
        <taxon>Actinomycetes</taxon>
        <taxon>Micrococcales</taxon>
        <taxon>Micrococcaceae</taxon>
        <taxon>Kocuria</taxon>
    </lineage>
</organism>
<accession>A0A3N4A9N5</accession>